<keyword evidence="1 2" id="KW-0560">Oxidoreductase</keyword>
<dbReference type="GO" id="GO:0020037">
    <property type="term" value="F:heme binding"/>
    <property type="evidence" value="ECO:0007669"/>
    <property type="project" value="InterPro"/>
</dbReference>
<evidence type="ECO:0000256" key="1">
    <source>
        <dbReference type="ARBA" id="ARBA00022559"/>
    </source>
</evidence>
<dbReference type="AlphaFoldDB" id="A0A5B7CU81"/>
<accession>A0A5B7CU81</accession>
<dbReference type="Gene3D" id="1.10.640.10">
    <property type="entry name" value="Haem peroxidase domain superfamily, animal type"/>
    <property type="match status" value="1"/>
</dbReference>
<proteinExistence type="predicted"/>
<protein>
    <submittedName>
        <fullName evidence="2">Thyroid peroxidase</fullName>
    </submittedName>
</protein>
<dbReference type="Pfam" id="PF03098">
    <property type="entry name" value="An_peroxidase"/>
    <property type="match status" value="1"/>
</dbReference>
<sequence>MNPSNIHNFGSVDRLILGLAFEMSQGRDVYMTNELTRHLFQTPGHHYGMDLASLNIQRGRDHGLPSYNIWREQCGLHRFTNWGELLQVMDDDTVGRLAAVYR</sequence>
<comment type="caution">
    <text evidence="2">The sequence shown here is derived from an EMBL/GenBank/DDBJ whole genome shotgun (WGS) entry which is preliminary data.</text>
</comment>
<evidence type="ECO:0000313" key="3">
    <source>
        <dbReference type="Proteomes" id="UP000324222"/>
    </source>
</evidence>
<evidence type="ECO:0000313" key="2">
    <source>
        <dbReference type="EMBL" id="MPC12999.1"/>
    </source>
</evidence>
<dbReference type="GO" id="GO:0004601">
    <property type="term" value="F:peroxidase activity"/>
    <property type="evidence" value="ECO:0007669"/>
    <property type="project" value="UniProtKB-KW"/>
</dbReference>
<dbReference type="OrthoDB" id="823504at2759"/>
<dbReference type="PANTHER" id="PTHR11475:SF109">
    <property type="entry name" value="CHORION PEROXIDASE-LIKE PROTEIN"/>
    <property type="match status" value="1"/>
</dbReference>
<reference evidence="2 3" key="1">
    <citation type="submission" date="2019-05" db="EMBL/GenBank/DDBJ databases">
        <title>Another draft genome of Portunus trituberculatus and its Hox gene families provides insights of decapod evolution.</title>
        <authorList>
            <person name="Jeong J.-H."/>
            <person name="Song I."/>
            <person name="Kim S."/>
            <person name="Choi T."/>
            <person name="Kim D."/>
            <person name="Ryu S."/>
            <person name="Kim W."/>
        </authorList>
    </citation>
    <scope>NUCLEOTIDE SEQUENCE [LARGE SCALE GENOMIC DNA]</scope>
    <source>
        <tissue evidence="2">Muscle</tissue>
    </source>
</reference>
<dbReference type="PANTHER" id="PTHR11475">
    <property type="entry name" value="OXIDASE/PEROXIDASE"/>
    <property type="match status" value="1"/>
</dbReference>
<organism evidence="2 3">
    <name type="scientific">Portunus trituberculatus</name>
    <name type="common">Swimming crab</name>
    <name type="synonym">Neptunus trituberculatus</name>
    <dbReference type="NCBI Taxonomy" id="210409"/>
    <lineage>
        <taxon>Eukaryota</taxon>
        <taxon>Metazoa</taxon>
        <taxon>Ecdysozoa</taxon>
        <taxon>Arthropoda</taxon>
        <taxon>Crustacea</taxon>
        <taxon>Multicrustacea</taxon>
        <taxon>Malacostraca</taxon>
        <taxon>Eumalacostraca</taxon>
        <taxon>Eucarida</taxon>
        <taxon>Decapoda</taxon>
        <taxon>Pleocyemata</taxon>
        <taxon>Brachyura</taxon>
        <taxon>Eubrachyura</taxon>
        <taxon>Portunoidea</taxon>
        <taxon>Portunidae</taxon>
        <taxon>Portuninae</taxon>
        <taxon>Portunus</taxon>
    </lineage>
</organism>
<keyword evidence="3" id="KW-1185">Reference proteome</keyword>
<gene>
    <name evidence="2" type="primary">TPO_1</name>
    <name evidence="2" type="ORF">E2C01_005717</name>
</gene>
<dbReference type="GO" id="GO:0006979">
    <property type="term" value="P:response to oxidative stress"/>
    <property type="evidence" value="ECO:0007669"/>
    <property type="project" value="InterPro"/>
</dbReference>
<name>A0A5B7CU81_PORTR</name>
<dbReference type="Proteomes" id="UP000324222">
    <property type="component" value="Unassembled WGS sequence"/>
</dbReference>
<dbReference type="InterPro" id="IPR037120">
    <property type="entry name" value="Haem_peroxidase_sf_animal"/>
</dbReference>
<dbReference type="InterPro" id="IPR010255">
    <property type="entry name" value="Haem_peroxidase_sf"/>
</dbReference>
<dbReference type="PROSITE" id="PS50292">
    <property type="entry name" value="PEROXIDASE_3"/>
    <property type="match status" value="1"/>
</dbReference>
<dbReference type="InterPro" id="IPR019791">
    <property type="entry name" value="Haem_peroxidase_animal"/>
</dbReference>
<dbReference type="EMBL" id="VSRR010000251">
    <property type="protein sequence ID" value="MPC12999.1"/>
    <property type="molecule type" value="Genomic_DNA"/>
</dbReference>
<dbReference type="SUPFAM" id="SSF48113">
    <property type="entry name" value="Heme-dependent peroxidases"/>
    <property type="match status" value="1"/>
</dbReference>
<keyword evidence="1 2" id="KW-0575">Peroxidase</keyword>